<dbReference type="NCBIfam" id="TIGR02453">
    <property type="entry name" value="TIGR02453 family protein"/>
    <property type="match status" value="1"/>
</dbReference>
<proteinExistence type="predicted"/>
<dbReference type="VEuPathDB" id="FungiDB:HMPREF1541_04402"/>
<dbReference type="OrthoDB" id="2537769at2759"/>
<gene>
    <name evidence="2" type="ORF">HMPREF1541_04402</name>
</gene>
<dbReference type="InterPro" id="IPR012808">
    <property type="entry name" value="CHP02453"/>
</dbReference>
<sequence>MPRRKSFAATAADSTPGPKKAVHKRQLSANASPAVGTPGSRASKRLRDSASKAPASATPKKSKYFDSGSSDEVDVDETTSNDAEVSGYEDEEVEVEDSPSQEASEEEYDSEEDAKPRRRKTGKKASGASSSTGANSQLWREGVKAGLGPGKQVFIAKPKPRGDGGIKYLPERIHPNTMLFLADLKANNDREWFKMHDPDYRQSWKDWESTVEALTEKISEVDETIPELPPKDLVFRIYRDIRFSPDPTPYKPHFSAAWSRTGRKGPYACYYVQISPHGQSFVGSGLWMPEAQPLSLLRRDIDRKPERLRRVLTDPAMRKHILGGVPNDEKKAIKAFAAQNASNALKTKPKRNYFAIIPQNVTTCDGQGATQAALAAEGQPSNLQMC</sequence>
<evidence type="ECO:0008006" key="4">
    <source>
        <dbReference type="Google" id="ProtNLM"/>
    </source>
</evidence>
<evidence type="ECO:0000313" key="2">
    <source>
        <dbReference type="EMBL" id="ETN40127.1"/>
    </source>
</evidence>
<dbReference type="RefSeq" id="XP_008716970.1">
    <property type="nucleotide sequence ID" value="XM_008718748.1"/>
</dbReference>
<dbReference type="PANTHER" id="PTHR36452:SF1">
    <property type="entry name" value="DUF2461 DOMAIN-CONTAINING PROTEIN"/>
    <property type="match status" value="1"/>
</dbReference>
<dbReference type="HOGENOM" id="CLU_036742_0_1_1"/>
<feature type="compositionally biased region" description="Low complexity" evidence="1">
    <location>
        <begin position="124"/>
        <end position="134"/>
    </location>
</feature>
<reference evidence="2 3" key="1">
    <citation type="submission" date="2013-03" db="EMBL/GenBank/DDBJ databases">
        <title>The Genome Sequence of Phialophora europaea CBS 101466.</title>
        <authorList>
            <consortium name="The Broad Institute Genomics Platform"/>
            <person name="Cuomo C."/>
            <person name="de Hoog S."/>
            <person name="Gorbushina A."/>
            <person name="Walker B."/>
            <person name="Young S.K."/>
            <person name="Zeng Q."/>
            <person name="Gargeya S."/>
            <person name="Fitzgerald M."/>
            <person name="Haas B."/>
            <person name="Abouelleil A."/>
            <person name="Allen A.W."/>
            <person name="Alvarado L."/>
            <person name="Arachchi H.M."/>
            <person name="Berlin A.M."/>
            <person name="Chapman S.B."/>
            <person name="Gainer-Dewar J."/>
            <person name="Goldberg J."/>
            <person name="Griggs A."/>
            <person name="Gujja S."/>
            <person name="Hansen M."/>
            <person name="Howarth C."/>
            <person name="Imamovic A."/>
            <person name="Ireland A."/>
            <person name="Larimer J."/>
            <person name="McCowan C."/>
            <person name="Murphy C."/>
            <person name="Pearson M."/>
            <person name="Poon T.W."/>
            <person name="Priest M."/>
            <person name="Roberts A."/>
            <person name="Saif S."/>
            <person name="Shea T."/>
            <person name="Sisk P."/>
            <person name="Sykes S."/>
            <person name="Wortman J."/>
            <person name="Nusbaum C."/>
            <person name="Birren B."/>
        </authorList>
    </citation>
    <scope>NUCLEOTIDE SEQUENCE [LARGE SCALE GENOMIC DNA]</scope>
    <source>
        <strain evidence="2 3">CBS 101466</strain>
    </source>
</reference>
<dbReference type="PANTHER" id="PTHR36452">
    <property type="entry name" value="CHROMOSOME 12, WHOLE GENOME SHOTGUN SEQUENCE"/>
    <property type="match status" value="1"/>
</dbReference>
<dbReference type="STRING" id="1220924.W2RUK1"/>
<accession>W2RUK1</accession>
<feature type="compositionally biased region" description="Acidic residues" evidence="1">
    <location>
        <begin position="69"/>
        <end position="79"/>
    </location>
</feature>
<organism evidence="2 3">
    <name type="scientific">Cyphellophora europaea (strain CBS 101466)</name>
    <name type="common">Phialophora europaea</name>
    <dbReference type="NCBI Taxonomy" id="1220924"/>
    <lineage>
        <taxon>Eukaryota</taxon>
        <taxon>Fungi</taxon>
        <taxon>Dikarya</taxon>
        <taxon>Ascomycota</taxon>
        <taxon>Pezizomycotina</taxon>
        <taxon>Eurotiomycetes</taxon>
        <taxon>Chaetothyriomycetidae</taxon>
        <taxon>Chaetothyriales</taxon>
        <taxon>Cyphellophoraceae</taxon>
        <taxon>Cyphellophora</taxon>
    </lineage>
</organism>
<feature type="region of interest" description="Disordered" evidence="1">
    <location>
        <begin position="1"/>
        <end position="138"/>
    </location>
</feature>
<protein>
    <recommendedName>
        <fullName evidence="4">TIGR02453 family protein</fullName>
    </recommendedName>
</protein>
<keyword evidence="3" id="KW-1185">Reference proteome</keyword>
<dbReference type="EMBL" id="KB822720">
    <property type="protein sequence ID" value="ETN40127.1"/>
    <property type="molecule type" value="Genomic_DNA"/>
</dbReference>
<evidence type="ECO:0000313" key="3">
    <source>
        <dbReference type="Proteomes" id="UP000030752"/>
    </source>
</evidence>
<dbReference type="eggNOG" id="ENOG502RKMH">
    <property type="taxonomic scope" value="Eukaryota"/>
</dbReference>
<feature type="compositionally biased region" description="Acidic residues" evidence="1">
    <location>
        <begin position="87"/>
        <end position="112"/>
    </location>
</feature>
<dbReference type="GeneID" id="19971741"/>
<dbReference type="InParanoid" id="W2RUK1"/>
<dbReference type="Pfam" id="PF09365">
    <property type="entry name" value="DUF2461"/>
    <property type="match status" value="1"/>
</dbReference>
<name>W2RUK1_CYPE1</name>
<evidence type="ECO:0000256" key="1">
    <source>
        <dbReference type="SAM" id="MobiDB-lite"/>
    </source>
</evidence>
<dbReference type="AlphaFoldDB" id="W2RUK1"/>
<dbReference type="Proteomes" id="UP000030752">
    <property type="component" value="Unassembled WGS sequence"/>
</dbReference>